<dbReference type="RefSeq" id="WP_097159161.1">
    <property type="nucleotide sequence ID" value="NZ_JBEPMQ010000019.1"/>
</dbReference>
<proteinExistence type="predicted"/>
<evidence type="ECO:0000313" key="2">
    <source>
        <dbReference type="Proteomes" id="UP000219546"/>
    </source>
</evidence>
<keyword evidence="2" id="KW-1185">Reference proteome</keyword>
<gene>
    <name evidence="1" type="ORF">SAMN05877753_105376</name>
</gene>
<dbReference type="AlphaFoldDB" id="A0A285CXM0"/>
<reference evidence="1 2" key="1">
    <citation type="submission" date="2017-08" db="EMBL/GenBank/DDBJ databases">
        <authorList>
            <person name="de Groot N.N."/>
        </authorList>
    </citation>
    <scope>NUCLEOTIDE SEQUENCE [LARGE SCALE GENOMIC DNA]</scope>
    <source>
        <strain evidence="1 2">JC228</strain>
    </source>
</reference>
<sequence length="78" mass="9315">MKKDYRKFTVGELLDMGFQVEVSKHWVKTEDEGKRLSQTFEGTKQSSYEVKNTLVPFKVVKAWKEEFSAKFFIREEMK</sequence>
<dbReference type="EMBL" id="OAOP01000005">
    <property type="protein sequence ID" value="SNX71786.1"/>
    <property type="molecule type" value="Genomic_DNA"/>
</dbReference>
<evidence type="ECO:0000313" key="1">
    <source>
        <dbReference type="EMBL" id="SNX71786.1"/>
    </source>
</evidence>
<accession>A0A285CXM0</accession>
<protein>
    <submittedName>
        <fullName evidence="1">Uncharacterized protein</fullName>
    </submittedName>
</protein>
<dbReference type="Proteomes" id="UP000219546">
    <property type="component" value="Unassembled WGS sequence"/>
</dbReference>
<organism evidence="1 2">
    <name type="scientific">Bacillus oleivorans</name>
    <dbReference type="NCBI Taxonomy" id="1448271"/>
    <lineage>
        <taxon>Bacteria</taxon>
        <taxon>Bacillati</taxon>
        <taxon>Bacillota</taxon>
        <taxon>Bacilli</taxon>
        <taxon>Bacillales</taxon>
        <taxon>Bacillaceae</taxon>
        <taxon>Bacillus</taxon>
    </lineage>
</organism>
<name>A0A285CXM0_9BACI</name>
<dbReference type="OrthoDB" id="2974363at2"/>